<proteinExistence type="predicted"/>
<dbReference type="WBParaSite" id="PEQ_0000817601-mRNA-1">
    <property type="protein sequence ID" value="PEQ_0000817601-mRNA-1"/>
    <property type="gene ID" value="PEQ_0000817601"/>
</dbReference>
<protein>
    <submittedName>
        <fullName evidence="3">Uncharacterized protein</fullName>
    </submittedName>
</protein>
<name>A0A914RPF4_PAREQ</name>
<dbReference type="AlphaFoldDB" id="A0A914RPF4"/>
<accession>A0A914RPF4</accession>
<sequence length="102" mass="11445">MGIAELCFVLLGCDSVGIFPEFENEDSKDIAMCFLKSLFENCSSRSSSSKQSISMSSHSRRPPRYFTNPYFENASRGAAQSAYVHTYIVCNVMACTYMHMNV</sequence>
<dbReference type="Proteomes" id="UP000887564">
    <property type="component" value="Unplaced"/>
</dbReference>
<feature type="compositionally biased region" description="Low complexity" evidence="1">
    <location>
        <begin position="44"/>
        <end position="57"/>
    </location>
</feature>
<evidence type="ECO:0000256" key="1">
    <source>
        <dbReference type="SAM" id="MobiDB-lite"/>
    </source>
</evidence>
<feature type="region of interest" description="Disordered" evidence="1">
    <location>
        <begin position="44"/>
        <end position="63"/>
    </location>
</feature>
<evidence type="ECO:0000313" key="2">
    <source>
        <dbReference type="Proteomes" id="UP000887564"/>
    </source>
</evidence>
<keyword evidence="2" id="KW-1185">Reference proteome</keyword>
<reference evidence="3" key="1">
    <citation type="submission" date="2022-11" db="UniProtKB">
        <authorList>
            <consortium name="WormBaseParasite"/>
        </authorList>
    </citation>
    <scope>IDENTIFICATION</scope>
</reference>
<evidence type="ECO:0000313" key="3">
    <source>
        <dbReference type="WBParaSite" id="PEQ_0000817601-mRNA-1"/>
    </source>
</evidence>
<organism evidence="2 3">
    <name type="scientific">Parascaris equorum</name>
    <name type="common">Equine roundworm</name>
    <dbReference type="NCBI Taxonomy" id="6256"/>
    <lineage>
        <taxon>Eukaryota</taxon>
        <taxon>Metazoa</taxon>
        <taxon>Ecdysozoa</taxon>
        <taxon>Nematoda</taxon>
        <taxon>Chromadorea</taxon>
        <taxon>Rhabditida</taxon>
        <taxon>Spirurina</taxon>
        <taxon>Ascaridomorpha</taxon>
        <taxon>Ascaridoidea</taxon>
        <taxon>Ascarididae</taxon>
        <taxon>Parascaris</taxon>
    </lineage>
</organism>